<dbReference type="InterPro" id="IPR015890">
    <property type="entry name" value="Chorismate_C"/>
</dbReference>
<dbReference type="Pfam" id="PF00425">
    <property type="entry name" value="Chorismate_bind"/>
    <property type="match status" value="1"/>
</dbReference>
<dbReference type="AlphaFoldDB" id="A0A834GKC7"/>
<dbReference type="InterPro" id="IPR005801">
    <property type="entry name" value="ADC_synthase"/>
</dbReference>
<dbReference type="OrthoDB" id="1865897at2759"/>
<protein>
    <submittedName>
        <fullName evidence="3">Uncharacterized protein</fullName>
    </submittedName>
</protein>
<gene>
    <name evidence="3" type="ORF">RHSIM_Rhsim08G0182300</name>
</gene>
<comment type="caution">
    <text evidence="3">The sequence shown here is derived from an EMBL/GenBank/DDBJ whole genome shotgun (WGS) entry which is preliminary data.</text>
</comment>
<evidence type="ECO:0000313" key="4">
    <source>
        <dbReference type="Proteomes" id="UP000626092"/>
    </source>
</evidence>
<dbReference type="PRINTS" id="PR00095">
    <property type="entry name" value="ANTSNTHASEI"/>
</dbReference>
<organism evidence="3 4">
    <name type="scientific">Rhododendron simsii</name>
    <name type="common">Sims's rhododendron</name>
    <dbReference type="NCBI Taxonomy" id="118357"/>
    <lineage>
        <taxon>Eukaryota</taxon>
        <taxon>Viridiplantae</taxon>
        <taxon>Streptophyta</taxon>
        <taxon>Embryophyta</taxon>
        <taxon>Tracheophyta</taxon>
        <taxon>Spermatophyta</taxon>
        <taxon>Magnoliopsida</taxon>
        <taxon>eudicotyledons</taxon>
        <taxon>Gunneridae</taxon>
        <taxon>Pentapetalae</taxon>
        <taxon>asterids</taxon>
        <taxon>Ericales</taxon>
        <taxon>Ericaceae</taxon>
        <taxon>Ericoideae</taxon>
        <taxon>Rhodoreae</taxon>
        <taxon>Rhododendron</taxon>
    </lineage>
</organism>
<dbReference type="SUPFAM" id="SSF56322">
    <property type="entry name" value="ADC synthase"/>
    <property type="match status" value="2"/>
</dbReference>
<dbReference type="GO" id="GO:0000162">
    <property type="term" value="P:L-tryptophan biosynthetic process"/>
    <property type="evidence" value="ECO:0007669"/>
    <property type="project" value="TreeGrafter"/>
</dbReference>
<evidence type="ECO:0000259" key="2">
    <source>
        <dbReference type="Pfam" id="PF04715"/>
    </source>
</evidence>
<name>A0A834GKC7_RHOSS</name>
<evidence type="ECO:0000259" key="1">
    <source>
        <dbReference type="Pfam" id="PF00425"/>
    </source>
</evidence>
<dbReference type="Gene3D" id="3.60.120.10">
    <property type="entry name" value="Anthranilate synthase"/>
    <property type="match status" value="3"/>
</dbReference>
<dbReference type="PANTHER" id="PTHR11236:SF9">
    <property type="entry name" value="ANTHRANILATE SYNTHASE COMPONENT 1"/>
    <property type="match status" value="1"/>
</dbReference>
<evidence type="ECO:0000313" key="3">
    <source>
        <dbReference type="EMBL" id="KAF7134507.1"/>
    </source>
</evidence>
<dbReference type="InterPro" id="IPR006805">
    <property type="entry name" value="Anth_synth_I_N"/>
</dbReference>
<sequence>MEEKGKSIITIILRISLPSRSNGDIRPVSVPSNFLQTPALRANNLVSHPLPPSHRPLPPAQMLGNSLIISRPLERVQRSSEAAKQGNLIPLYRSIPSGHLTPETAYRCLVKEDKRDAPSFLFESVEPGCQQVGLSNVVKVGLFLFGLFSSDFFKKRLWEARSHNVLMSSLKHFVTLGGIGAEFCGMYGVMDRASMAGYLTEPRWNPAGARSSWRRRQRPLSEAAEPGNLIPLYQSILSDQLTPVLAYRCLVKEDERDAPSFLFESVDPAGLHQTSSLGWYSVIRAQPCMEIVAKENMVTIMDQREGWRTEKFVEDPMVFLGGLWTSGSPSVVMSSLKHFVKAFVIHWVQLDQLSSVEEAFNVGMNQLNTLVSRVPDDIVPQRFERRTFADPFEVYRALRIVDPSPYMTYLQARGCILVASSPEILARAKKVTSESLDHLSSWDALRAALPVGTVSGVPKEARPRLGASTPPSCTLEKTHGILHKLLSSTLFPPIDNGRYILIGAQPAVEFVAKENFVTVIDGWEGSRREEFVEDPMRLLKCMMEKWKPQPLVGGLDTSPTTPFIYVEKKLSFFSAPKDDRCLPDIDVCLYDDVILFDQKSLGKILLSGDEKERAKHMRMLDLEKNDISKVCKADYVTLEKIGRLSSTPVTGELFEHLSCWDVLQVALPSVVVSGAPKAKAIELIDQLEQSRRGPYGGGVGCISFFGDMEMSVTSDLIVFKTGTRVAHIQLGVTIKEAL</sequence>
<keyword evidence="4" id="KW-1185">Reference proteome</keyword>
<dbReference type="EMBL" id="WJXA01000008">
    <property type="protein sequence ID" value="KAF7134507.1"/>
    <property type="molecule type" value="Genomic_DNA"/>
</dbReference>
<dbReference type="Proteomes" id="UP000626092">
    <property type="component" value="Unassembled WGS sequence"/>
</dbReference>
<proteinExistence type="predicted"/>
<feature type="domain" description="Anthranilate synthase component I N-terminal" evidence="2">
    <location>
        <begin position="495"/>
        <end position="599"/>
    </location>
</feature>
<reference evidence="3" key="1">
    <citation type="submission" date="2019-11" db="EMBL/GenBank/DDBJ databases">
        <authorList>
            <person name="Liu Y."/>
            <person name="Hou J."/>
            <person name="Li T.-Q."/>
            <person name="Guan C.-H."/>
            <person name="Wu X."/>
            <person name="Wu H.-Z."/>
            <person name="Ling F."/>
            <person name="Zhang R."/>
            <person name="Shi X.-G."/>
            <person name="Ren J.-P."/>
            <person name="Chen E.-F."/>
            <person name="Sun J.-M."/>
        </authorList>
    </citation>
    <scope>NUCLEOTIDE SEQUENCE</scope>
    <source>
        <strain evidence="3">Adult_tree_wgs_1</strain>
        <tissue evidence="3">Leaves</tissue>
    </source>
</reference>
<feature type="domain" description="Chorismate-utilising enzyme C-terminal" evidence="1">
    <location>
        <begin position="606"/>
        <end position="734"/>
    </location>
</feature>
<dbReference type="InterPro" id="IPR019999">
    <property type="entry name" value="Anth_synth_I-like"/>
</dbReference>
<dbReference type="Pfam" id="PF04715">
    <property type="entry name" value="Anth_synt_I_N"/>
    <property type="match status" value="1"/>
</dbReference>
<accession>A0A834GKC7</accession>
<dbReference type="PANTHER" id="PTHR11236">
    <property type="entry name" value="AMINOBENZOATE/ANTHRANILATE SYNTHASE"/>
    <property type="match status" value="1"/>
</dbReference>